<dbReference type="InterPro" id="IPR012336">
    <property type="entry name" value="Thioredoxin-like_fold"/>
</dbReference>
<dbReference type="InterPro" id="IPR036249">
    <property type="entry name" value="Thioredoxin-like_sf"/>
</dbReference>
<dbReference type="SUPFAM" id="SSF52833">
    <property type="entry name" value="Thioredoxin-like"/>
    <property type="match status" value="1"/>
</dbReference>
<accession>A0A940IF90</accession>
<evidence type="ECO:0000259" key="1">
    <source>
        <dbReference type="Pfam" id="PF13192"/>
    </source>
</evidence>
<dbReference type="NCBIfam" id="TIGR00412">
    <property type="entry name" value="redox_disulf_2"/>
    <property type="match status" value="1"/>
</dbReference>
<proteinExistence type="predicted"/>
<reference evidence="2" key="1">
    <citation type="submission" date="2020-10" db="EMBL/GenBank/DDBJ databases">
        <authorList>
            <person name="Gilroy R."/>
        </authorList>
    </citation>
    <scope>NUCLEOTIDE SEQUENCE</scope>
    <source>
        <strain evidence="2">3924</strain>
    </source>
</reference>
<evidence type="ECO:0000313" key="2">
    <source>
        <dbReference type="EMBL" id="MBO8440325.1"/>
    </source>
</evidence>
<reference evidence="2" key="2">
    <citation type="journal article" date="2021" name="PeerJ">
        <title>Extensive microbial diversity within the chicken gut microbiome revealed by metagenomics and culture.</title>
        <authorList>
            <person name="Gilroy R."/>
            <person name="Ravi A."/>
            <person name="Getino M."/>
            <person name="Pursley I."/>
            <person name="Horton D.L."/>
            <person name="Alikhan N.F."/>
            <person name="Baker D."/>
            <person name="Gharbi K."/>
            <person name="Hall N."/>
            <person name="Watson M."/>
            <person name="Adriaenssens E.M."/>
            <person name="Foster-Nyarko E."/>
            <person name="Jarju S."/>
            <person name="Secka A."/>
            <person name="Antonio M."/>
            <person name="Oren A."/>
            <person name="Chaudhuri R.R."/>
            <person name="La Ragione R."/>
            <person name="Hildebrand F."/>
            <person name="Pallen M.J."/>
        </authorList>
    </citation>
    <scope>NUCLEOTIDE SEQUENCE</scope>
    <source>
        <strain evidence="2">3924</strain>
    </source>
</reference>
<feature type="domain" description="Thioredoxin-like fold" evidence="1">
    <location>
        <begin position="1"/>
        <end position="75"/>
    </location>
</feature>
<protein>
    <submittedName>
        <fullName evidence="2">Thioredoxin family protein</fullName>
    </submittedName>
</protein>
<dbReference type="Gene3D" id="3.40.30.10">
    <property type="entry name" value="Glutaredoxin"/>
    <property type="match status" value="1"/>
</dbReference>
<dbReference type="PANTHER" id="PTHR36450">
    <property type="entry name" value="THIOREDOXIN"/>
    <property type="match status" value="1"/>
</dbReference>
<evidence type="ECO:0000313" key="3">
    <source>
        <dbReference type="Proteomes" id="UP000712007"/>
    </source>
</evidence>
<sequence>MKIKVYGACCASCHATFEAVREAAASIDPAISVEHVEDVMTILKDHIMQTPAVVIDGRTVSSGQRLTVNDAMKIIRENIH</sequence>
<dbReference type="EMBL" id="JADIMV010000114">
    <property type="protein sequence ID" value="MBO8440325.1"/>
    <property type="molecule type" value="Genomic_DNA"/>
</dbReference>
<dbReference type="Proteomes" id="UP000712007">
    <property type="component" value="Unassembled WGS sequence"/>
</dbReference>
<dbReference type="Pfam" id="PF13192">
    <property type="entry name" value="Thioredoxin_3"/>
    <property type="match status" value="1"/>
</dbReference>
<dbReference type="PANTHER" id="PTHR36450:SF1">
    <property type="entry name" value="THIOREDOXIN"/>
    <property type="match status" value="1"/>
</dbReference>
<name>A0A940IF90_9BACT</name>
<gene>
    <name evidence="2" type="ORF">IAC51_06705</name>
</gene>
<organism evidence="2 3">
    <name type="scientific">Candidatus Aphodosoma intestinipullorum</name>
    <dbReference type="NCBI Taxonomy" id="2840674"/>
    <lineage>
        <taxon>Bacteria</taxon>
        <taxon>Pseudomonadati</taxon>
        <taxon>Bacteroidota</taxon>
        <taxon>Bacteroidia</taxon>
        <taxon>Bacteroidales</taxon>
        <taxon>Candidatus Aphodosoma</taxon>
    </lineage>
</organism>
<dbReference type="AlphaFoldDB" id="A0A940IF90"/>
<dbReference type="InterPro" id="IPR005243">
    <property type="entry name" value="THIRX-like_proc"/>
</dbReference>
<comment type="caution">
    <text evidence="2">The sequence shown here is derived from an EMBL/GenBank/DDBJ whole genome shotgun (WGS) entry which is preliminary data.</text>
</comment>